<proteinExistence type="predicted"/>
<dbReference type="AlphaFoldDB" id="A0A0A9FNC5"/>
<protein>
    <submittedName>
        <fullName evidence="1">Uncharacterized protein</fullName>
    </submittedName>
</protein>
<evidence type="ECO:0000313" key="1">
    <source>
        <dbReference type="EMBL" id="JAE12794.1"/>
    </source>
</evidence>
<name>A0A0A9FNC5_ARUDO</name>
<accession>A0A0A9FNC5</accession>
<organism evidence="1">
    <name type="scientific">Arundo donax</name>
    <name type="common">Giant reed</name>
    <name type="synonym">Donax arundinaceus</name>
    <dbReference type="NCBI Taxonomy" id="35708"/>
    <lineage>
        <taxon>Eukaryota</taxon>
        <taxon>Viridiplantae</taxon>
        <taxon>Streptophyta</taxon>
        <taxon>Embryophyta</taxon>
        <taxon>Tracheophyta</taxon>
        <taxon>Spermatophyta</taxon>
        <taxon>Magnoliopsida</taxon>
        <taxon>Liliopsida</taxon>
        <taxon>Poales</taxon>
        <taxon>Poaceae</taxon>
        <taxon>PACMAD clade</taxon>
        <taxon>Arundinoideae</taxon>
        <taxon>Arundineae</taxon>
        <taxon>Arundo</taxon>
    </lineage>
</organism>
<dbReference type="EMBL" id="GBRH01185102">
    <property type="protein sequence ID" value="JAE12794.1"/>
    <property type="molecule type" value="Transcribed_RNA"/>
</dbReference>
<reference evidence="1" key="1">
    <citation type="submission" date="2014-09" db="EMBL/GenBank/DDBJ databases">
        <authorList>
            <person name="Magalhaes I.L.F."/>
            <person name="Oliveira U."/>
            <person name="Santos F.R."/>
            <person name="Vidigal T.H.D.A."/>
            <person name="Brescovit A.D."/>
            <person name="Santos A.J."/>
        </authorList>
    </citation>
    <scope>NUCLEOTIDE SEQUENCE</scope>
    <source>
        <tissue evidence="1">Shoot tissue taken approximately 20 cm above the soil surface</tissue>
    </source>
</reference>
<reference evidence="1" key="2">
    <citation type="journal article" date="2015" name="Data Brief">
        <title>Shoot transcriptome of the giant reed, Arundo donax.</title>
        <authorList>
            <person name="Barrero R.A."/>
            <person name="Guerrero F.D."/>
            <person name="Moolhuijzen P."/>
            <person name="Goolsby J.A."/>
            <person name="Tidwell J."/>
            <person name="Bellgard S.E."/>
            <person name="Bellgard M.I."/>
        </authorList>
    </citation>
    <scope>NUCLEOTIDE SEQUENCE</scope>
    <source>
        <tissue evidence="1">Shoot tissue taken approximately 20 cm above the soil surface</tissue>
    </source>
</reference>
<sequence>MEESEWGLGDAGLVGWVLGTEAAERLVGLVARVEVWRRMRCRGWRCGSS</sequence>